<gene>
    <name evidence="2" type="ORF">BDP27DRAFT_1266564</name>
</gene>
<accession>A0A9P5PQT7</accession>
<evidence type="ECO:0000256" key="1">
    <source>
        <dbReference type="SAM" id="Phobius"/>
    </source>
</evidence>
<feature type="transmembrane region" description="Helical" evidence="1">
    <location>
        <begin position="162"/>
        <end position="183"/>
    </location>
</feature>
<dbReference type="Proteomes" id="UP000772434">
    <property type="component" value="Unassembled WGS sequence"/>
</dbReference>
<evidence type="ECO:0000313" key="2">
    <source>
        <dbReference type="EMBL" id="KAF9068348.1"/>
    </source>
</evidence>
<name>A0A9P5PQT7_9AGAR</name>
<feature type="transmembrane region" description="Helical" evidence="1">
    <location>
        <begin position="20"/>
        <end position="46"/>
    </location>
</feature>
<keyword evidence="1" id="KW-0812">Transmembrane</keyword>
<sequence>MSLLTPVIEIYKYALQPVAPFTWFGLGISTLDVLAAFRLCFVLRQIREDLHRKHVKAHGHSSVEARSFVRSASTALMVVFGGEALACPYLMVPPSFMVSGIIPIFYTAMQGIVDLIPVVPEFFFEMELPLSVFDGFSRAFLLCDLIPPMVTSNSYSGISTSPWTLLVTSLVTANGGFFLTNLFSFMHTTPLAIQTPTELQAYGWTTVDLWAAPLVTGIYALLTHAQPFWADSHVFLAELLGAGAQGKQVDPVDPETARALCAILLAFLFSGRTVKNFTNYVNAEKKLPKEPKLKTQ</sequence>
<evidence type="ECO:0000313" key="3">
    <source>
        <dbReference type="Proteomes" id="UP000772434"/>
    </source>
</evidence>
<keyword evidence="1" id="KW-1133">Transmembrane helix</keyword>
<keyword evidence="3" id="KW-1185">Reference proteome</keyword>
<dbReference type="OrthoDB" id="3192156at2759"/>
<dbReference type="EMBL" id="JADNRY010000062">
    <property type="protein sequence ID" value="KAF9068348.1"/>
    <property type="molecule type" value="Genomic_DNA"/>
</dbReference>
<proteinExistence type="predicted"/>
<protein>
    <submittedName>
        <fullName evidence="2">Uncharacterized protein</fullName>
    </submittedName>
</protein>
<dbReference type="AlphaFoldDB" id="A0A9P5PQT7"/>
<organism evidence="2 3">
    <name type="scientific">Rhodocollybia butyracea</name>
    <dbReference type="NCBI Taxonomy" id="206335"/>
    <lineage>
        <taxon>Eukaryota</taxon>
        <taxon>Fungi</taxon>
        <taxon>Dikarya</taxon>
        <taxon>Basidiomycota</taxon>
        <taxon>Agaricomycotina</taxon>
        <taxon>Agaricomycetes</taxon>
        <taxon>Agaricomycetidae</taxon>
        <taxon>Agaricales</taxon>
        <taxon>Marasmiineae</taxon>
        <taxon>Omphalotaceae</taxon>
        <taxon>Rhodocollybia</taxon>
    </lineage>
</organism>
<keyword evidence="1" id="KW-0472">Membrane</keyword>
<comment type="caution">
    <text evidence="2">The sequence shown here is derived from an EMBL/GenBank/DDBJ whole genome shotgun (WGS) entry which is preliminary data.</text>
</comment>
<reference evidence="2" key="1">
    <citation type="submission" date="2020-11" db="EMBL/GenBank/DDBJ databases">
        <authorList>
            <consortium name="DOE Joint Genome Institute"/>
            <person name="Ahrendt S."/>
            <person name="Riley R."/>
            <person name="Andreopoulos W."/>
            <person name="Labutti K."/>
            <person name="Pangilinan J."/>
            <person name="Ruiz-Duenas F.J."/>
            <person name="Barrasa J.M."/>
            <person name="Sanchez-Garcia M."/>
            <person name="Camarero S."/>
            <person name="Miyauchi S."/>
            <person name="Serrano A."/>
            <person name="Linde D."/>
            <person name="Babiker R."/>
            <person name="Drula E."/>
            <person name="Ayuso-Fernandez I."/>
            <person name="Pacheco R."/>
            <person name="Padilla G."/>
            <person name="Ferreira P."/>
            <person name="Barriuso J."/>
            <person name="Kellner H."/>
            <person name="Castanera R."/>
            <person name="Alfaro M."/>
            <person name="Ramirez L."/>
            <person name="Pisabarro A.G."/>
            <person name="Kuo A."/>
            <person name="Tritt A."/>
            <person name="Lipzen A."/>
            <person name="He G."/>
            <person name="Yan M."/>
            <person name="Ng V."/>
            <person name="Cullen D."/>
            <person name="Martin F."/>
            <person name="Rosso M.-N."/>
            <person name="Henrissat B."/>
            <person name="Hibbett D."/>
            <person name="Martinez A.T."/>
            <person name="Grigoriev I.V."/>
        </authorList>
    </citation>
    <scope>NUCLEOTIDE SEQUENCE</scope>
    <source>
        <strain evidence="2">AH 40177</strain>
    </source>
</reference>